<feature type="domain" description="Flavodoxin-like" evidence="1">
    <location>
        <begin position="4"/>
        <end position="172"/>
    </location>
</feature>
<dbReference type="GO" id="GO:0010181">
    <property type="term" value="F:FMN binding"/>
    <property type="evidence" value="ECO:0007669"/>
    <property type="project" value="InterPro"/>
</dbReference>
<dbReference type="InterPro" id="IPR029039">
    <property type="entry name" value="Flavoprotein-like_sf"/>
</dbReference>
<dbReference type="KEGG" id="dap:Dacet_1035"/>
<protein>
    <recommendedName>
        <fullName evidence="1">Flavodoxin-like domain-containing protein</fullName>
    </recommendedName>
</protein>
<organism evidence="2 3">
    <name type="scientific">Denitrovibrio acetiphilus (strain DSM 12809 / NBRC 114555 / N2460)</name>
    <dbReference type="NCBI Taxonomy" id="522772"/>
    <lineage>
        <taxon>Bacteria</taxon>
        <taxon>Pseudomonadati</taxon>
        <taxon>Deferribacterota</taxon>
        <taxon>Deferribacteres</taxon>
        <taxon>Deferribacterales</taxon>
        <taxon>Geovibrionaceae</taxon>
        <taxon>Denitrovibrio</taxon>
    </lineage>
</organism>
<dbReference type="eggNOG" id="COG4635">
    <property type="taxonomic scope" value="Bacteria"/>
</dbReference>
<proteinExistence type="predicted"/>
<evidence type="ECO:0000313" key="2">
    <source>
        <dbReference type="EMBL" id="ADD67811.1"/>
    </source>
</evidence>
<gene>
    <name evidence="2" type="ordered locus">Dacet_1035</name>
</gene>
<dbReference type="RefSeq" id="WP_013010342.1">
    <property type="nucleotide sequence ID" value="NC_013943.1"/>
</dbReference>
<dbReference type="PaxDb" id="522772-Dacet_1035"/>
<dbReference type="Proteomes" id="UP000002012">
    <property type="component" value="Chromosome"/>
</dbReference>
<dbReference type="Gene3D" id="3.40.50.360">
    <property type="match status" value="1"/>
</dbReference>
<dbReference type="AlphaFoldDB" id="D4H6U5"/>
<dbReference type="EMBL" id="CP001968">
    <property type="protein sequence ID" value="ADD67811.1"/>
    <property type="molecule type" value="Genomic_DNA"/>
</dbReference>
<dbReference type="InterPro" id="IPR008254">
    <property type="entry name" value="Flavodoxin/NO_synth"/>
</dbReference>
<dbReference type="Pfam" id="PF12724">
    <property type="entry name" value="Flavodoxin_5"/>
    <property type="match status" value="1"/>
</dbReference>
<keyword evidence="3" id="KW-1185">Reference proteome</keyword>
<dbReference type="InterPro" id="IPR026816">
    <property type="entry name" value="Flavodoxin_dom"/>
</dbReference>
<evidence type="ECO:0000259" key="1">
    <source>
        <dbReference type="PROSITE" id="PS50902"/>
    </source>
</evidence>
<name>D4H6U5_DENA2</name>
<accession>D4H6U5</accession>
<reference evidence="2 3" key="1">
    <citation type="journal article" date="2010" name="Stand. Genomic Sci.">
        <title>Complete genome sequence of Denitrovibrio acetiphilus type strain (N2460).</title>
        <authorList>
            <person name="Kiss H."/>
            <person name="Lang E."/>
            <person name="Lapidus A."/>
            <person name="Copeland A."/>
            <person name="Nolan M."/>
            <person name="Glavina Del Rio T."/>
            <person name="Chen F."/>
            <person name="Lucas S."/>
            <person name="Tice H."/>
            <person name="Cheng J.F."/>
            <person name="Han C."/>
            <person name="Goodwin L."/>
            <person name="Pitluck S."/>
            <person name="Liolios K."/>
            <person name="Pati A."/>
            <person name="Ivanova N."/>
            <person name="Mavromatis K."/>
            <person name="Chen A."/>
            <person name="Palaniappan K."/>
            <person name="Land M."/>
            <person name="Hauser L."/>
            <person name="Chang Y.J."/>
            <person name="Jeffries C.D."/>
            <person name="Detter J.C."/>
            <person name="Brettin T."/>
            <person name="Spring S."/>
            <person name="Rohde M."/>
            <person name="Goker M."/>
            <person name="Woyke T."/>
            <person name="Bristow J."/>
            <person name="Eisen J.A."/>
            <person name="Markowitz V."/>
            <person name="Hugenholtz P."/>
            <person name="Kyrpides N.C."/>
            <person name="Klenk H.P."/>
        </authorList>
    </citation>
    <scope>NUCLEOTIDE SEQUENCE [LARGE SCALE GENOMIC DNA]</scope>
    <source>
        <strain evidence="3">DSM 12809 / NBRC 114555 / N2460</strain>
    </source>
</reference>
<dbReference type="OrthoDB" id="129384at2"/>
<dbReference type="STRING" id="522772.Dacet_1035"/>
<dbReference type="HOGENOM" id="CLU_1465949_0_0_0"/>
<dbReference type="SUPFAM" id="SSF52218">
    <property type="entry name" value="Flavoproteins"/>
    <property type="match status" value="1"/>
</dbReference>
<sequence length="179" mass="20243">MFRINIIYASRYGAAKEVSWHIAEALREEGCYVELTEARVAILSGFDAYILGSGVYANRLLPDMEDFIADNVFALAKVRVAVFGVAMRTEPVERNGRMSGGVYIFDKYPVKPFTKAVLHGRMDFLTLSDEDKNGLERFYKARGLTPEQKAERKRLRDEISTDECSNFAKEILSGLVIDE</sequence>
<dbReference type="InParanoid" id="D4H6U5"/>
<evidence type="ECO:0000313" key="3">
    <source>
        <dbReference type="Proteomes" id="UP000002012"/>
    </source>
</evidence>
<dbReference type="PROSITE" id="PS50902">
    <property type="entry name" value="FLAVODOXIN_LIKE"/>
    <property type="match status" value="1"/>
</dbReference>